<gene>
    <name evidence="2" type="ORF">HWI92_04695</name>
</gene>
<reference evidence="2 3" key="1">
    <citation type="submission" date="2020-06" db="EMBL/GenBank/DDBJ databases">
        <title>Dyadobacter sandarakinus sp. nov., isolated from the soil of the Arctic Yellow River Station.</title>
        <authorList>
            <person name="Zhang Y."/>
            <person name="Peng F."/>
        </authorList>
    </citation>
    <scope>NUCLEOTIDE SEQUENCE [LARGE SCALE GENOMIC DNA]</scope>
    <source>
        <strain evidence="2 3">Q3-56</strain>
    </source>
</reference>
<dbReference type="Gene3D" id="3.90.50.10">
    <property type="entry name" value="Photosynthetic Reaction Center, subunit H, domain 2"/>
    <property type="match status" value="1"/>
</dbReference>
<evidence type="ECO:0000313" key="3">
    <source>
        <dbReference type="Proteomes" id="UP000612680"/>
    </source>
</evidence>
<evidence type="ECO:0000313" key="2">
    <source>
        <dbReference type="EMBL" id="QRR00250.1"/>
    </source>
</evidence>
<protein>
    <submittedName>
        <fullName evidence="2">PRC-barrel domain-containing protein</fullName>
    </submittedName>
</protein>
<dbReference type="InterPro" id="IPR011033">
    <property type="entry name" value="PRC_barrel-like_sf"/>
</dbReference>
<keyword evidence="3" id="KW-1185">Reference proteome</keyword>
<proteinExistence type="predicted"/>
<feature type="domain" description="PRC-barrel" evidence="1">
    <location>
        <begin position="28"/>
        <end position="96"/>
    </location>
</feature>
<sequence length="167" mass="18787">MDLNENTGSSGYLEELGGSDFEIVDDQPDIRGWDVKDTSGRELGEVNELIFDKQSRKVRYLVIDLADNVVGINPRVVLLPIGLATLHESDDDVILAALTADRLNVLPEYEKGKITPHVEARIRDTFTGLAAAVAAGAETYQSHPEGFYEHEHFNDQQFYRNRRRITE</sequence>
<dbReference type="InterPro" id="IPR027275">
    <property type="entry name" value="PRC-brl_dom"/>
</dbReference>
<accession>A0ABX7I385</accession>
<organism evidence="2 3">
    <name type="scientific">Dyadobacter sandarakinus</name>
    <dbReference type="NCBI Taxonomy" id="2747268"/>
    <lineage>
        <taxon>Bacteria</taxon>
        <taxon>Pseudomonadati</taxon>
        <taxon>Bacteroidota</taxon>
        <taxon>Cytophagia</taxon>
        <taxon>Cytophagales</taxon>
        <taxon>Spirosomataceae</taxon>
        <taxon>Dyadobacter</taxon>
    </lineage>
</organism>
<dbReference type="RefSeq" id="WP_204661062.1">
    <property type="nucleotide sequence ID" value="NZ_CP056775.1"/>
</dbReference>
<dbReference type="Proteomes" id="UP000612680">
    <property type="component" value="Chromosome"/>
</dbReference>
<dbReference type="InterPro" id="IPR014747">
    <property type="entry name" value="Bac_photo_RC_H_C"/>
</dbReference>
<dbReference type="SUPFAM" id="SSF50346">
    <property type="entry name" value="PRC-barrel domain"/>
    <property type="match status" value="1"/>
</dbReference>
<evidence type="ECO:0000259" key="1">
    <source>
        <dbReference type="Pfam" id="PF05239"/>
    </source>
</evidence>
<dbReference type="Pfam" id="PF05239">
    <property type="entry name" value="PRC"/>
    <property type="match status" value="1"/>
</dbReference>
<dbReference type="EMBL" id="CP056775">
    <property type="protein sequence ID" value="QRR00250.1"/>
    <property type="molecule type" value="Genomic_DNA"/>
</dbReference>
<name>A0ABX7I385_9BACT</name>